<dbReference type="GO" id="GO:0000156">
    <property type="term" value="F:phosphorelay response regulator activity"/>
    <property type="evidence" value="ECO:0007669"/>
    <property type="project" value="TreeGrafter"/>
</dbReference>
<dbReference type="InterPro" id="IPR016032">
    <property type="entry name" value="Sig_transdc_resp-reg_C-effctor"/>
</dbReference>
<dbReference type="InterPro" id="IPR001867">
    <property type="entry name" value="OmpR/PhoB-type_DNA-bd"/>
</dbReference>
<dbReference type="GO" id="GO:0006355">
    <property type="term" value="P:regulation of DNA-templated transcription"/>
    <property type="evidence" value="ECO:0007669"/>
    <property type="project" value="InterPro"/>
</dbReference>
<evidence type="ECO:0000256" key="7">
    <source>
        <dbReference type="SAM" id="MobiDB-lite"/>
    </source>
</evidence>
<dbReference type="InterPro" id="IPR039420">
    <property type="entry name" value="WalR-like"/>
</dbReference>
<evidence type="ECO:0000256" key="3">
    <source>
        <dbReference type="ARBA" id="ARBA00023015"/>
    </source>
</evidence>
<dbReference type="SUPFAM" id="SSF46894">
    <property type="entry name" value="C-terminal effector domain of the bipartite response regulators"/>
    <property type="match status" value="1"/>
</dbReference>
<dbReference type="PANTHER" id="PTHR48111">
    <property type="entry name" value="REGULATOR OF RPOS"/>
    <property type="match status" value="1"/>
</dbReference>
<dbReference type="Pfam" id="PF00486">
    <property type="entry name" value="Trans_reg_C"/>
    <property type="match status" value="1"/>
</dbReference>
<proteinExistence type="predicted"/>
<evidence type="ECO:0000256" key="5">
    <source>
        <dbReference type="ARBA" id="ARBA00023163"/>
    </source>
</evidence>
<keyword evidence="5" id="KW-0804">Transcription</keyword>
<dbReference type="GO" id="GO:0032993">
    <property type="term" value="C:protein-DNA complex"/>
    <property type="evidence" value="ECO:0007669"/>
    <property type="project" value="TreeGrafter"/>
</dbReference>
<evidence type="ECO:0000259" key="8">
    <source>
        <dbReference type="PROSITE" id="PS50110"/>
    </source>
</evidence>
<keyword evidence="2" id="KW-0902">Two-component regulatory system</keyword>
<keyword evidence="3" id="KW-0805">Transcription regulation</keyword>
<dbReference type="Proteomes" id="UP000002506">
    <property type="component" value="Chromosome"/>
</dbReference>
<dbReference type="Gene3D" id="3.40.50.2300">
    <property type="match status" value="1"/>
</dbReference>
<dbReference type="InterPro" id="IPR011006">
    <property type="entry name" value="CheY-like_superfamily"/>
</dbReference>
<dbReference type="SUPFAM" id="SSF52172">
    <property type="entry name" value="CheY-like"/>
    <property type="match status" value="1"/>
</dbReference>
<sequence length="211" mass="23697">MKMAKECILLIDDTAVLVTLLKAADYQIIPAANEIDGLKKASQAYADLVIVNQARLKLLLPELAHLINKLDYLPILVLGNRNESAEILELGADSFISSPPSPRELKARINSILRRKRKSPPNKIDGQDSRNKDGNALTFKTQPELTPTENRINTCLKLNQGQLMEYQSIIDTVWGKQKVSLDTLHYYMRRLKSKLSGSKIIQQRGAGYWLG</sequence>
<dbReference type="PROSITE" id="PS50110">
    <property type="entry name" value="RESPONSE_REGULATORY"/>
    <property type="match status" value="1"/>
</dbReference>
<keyword evidence="4 9" id="KW-0238">DNA-binding</keyword>
<dbReference type="eggNOG" id="COG0745">
    <property type="taxonomic scope" value="Bacteria"/>
</dbReference>
<feature type="domain" description="Response regulatory" evidence="8">
    <location>
        <begin position="7"/>
        <end position="113"/>
    </location>
</feature>
<evidence type="ECO:0000256" key="2">
    <source>
        <dbReference type="ARBA" id="ARBA00023012"/>
    </source>
</evidence>
<dbReference type="GO" id="GO:0000976">
    <property type="term" value="F:transcription cis-regulatory region binding"/>
    <property type="evidence" value="ECO:0007669"/>
    <property type="project" value="TreeGrafter"/>
</dbReference>
<comment type="caution">
    <text evidence="6">Lacks conserved residue(s) required for the propagation of feature annotation.</text>
</comment>
<dbReference type="GO" id="GO:0005829">
    <property type="term" value="C:cytosol"/>
    <property type="evidence" value="ECO:0007669"/>
    <property type="project" value="TreeGrafter"/>
</dbReference>
<reference evidence="9 10" key="1">
    <citation type="journal article" date="2009" name="PLoS Genet.">
        <title>Localized plasticity in the streamlined genomes of vinyl chloride respiring Dehalococcoides.</title>
        <authorList>
            <person name="McMurdie P.J."/>
            <person name="Behrens S.F."/>
            <person name="Muller J.A."/>
            <person name="Goke J."/>
            <person name="Ritalahti K.M."/>
            <person name="Wagner R."/>
            <person name="Goltsman E."/>
            <person name="Lapidus A."/>
            <person name="Holmes S."/>
            <person name="Loffler F.E."/>
            <person name="Spormann A.M."/>
        </authorList>
    </citation>
    <scope>NUCLEOTIDE SEQUENCE [LARGE SCALE GENOMIC DNA]</scope>
    <source>
        <strain evidence="9 10">VS</strain>
    </source>
</reference>
<evidence type="ECO:0000313" key="9">
    <source>
        <dbReference type="EMBL" id="ACZ62478.1"/>
    </source>
</evidence>
<evidence type="ECO:0000256" key="4">
    <source>
        <dbReference type="ARBA" id="ARBA00023125"/>
    </source>
</evidence>
<dbReference type="PANTHER" id="PTHR48111:SF1">
    <property type="entry name" value="TWO-COMPONENT RESPONSE REGULATOR ORR33"/>
    <property type="match status" value="1"/>
</dbReference>
<dbReference type="Gene3D" id="1.10.10.10">
    <property type="entry name" value="Winged helix-like DNA-binding domain superfamily/Winged helix DNA-binding domain"/>
    <property type="match status" value="1"/>
</dbReference>
<feature type="region of interest" description="Disordered" evidence="7">
    <location>
        <begin position="117"/>
        <end position="137"/>
    </location>
</feature>
<protein>
    <submittedName>
        <fullName evidence="9">DNA-binding response regulator</fullName>
    </submittedName>
</protein>
<accession>D2BJH8</accession>
<keyword evidence="1" id="KW-0597">Phosphoprotein</keyword>
<evidence type="ECO:0000256" key="1">
    <source>
        <dbReference type="ARBA" id="ARBA00022553"/>
    </source>
</evidence>
<dbReference type="InterPro" id="IPR001789">
    <property type="entry name" value="Sig_transdc_resp-reg_receiver"/>
</dbReference>
<evidence type="ECO:0000256" key="6">
    <source>
        <dbReference type="PROSITE-ProRule" id="PRU00169"/>
    </source>
</evidence>
<organism evidence="9 10">
    <name type="scientific">Dehalococcoides mccartyi (strain VS)</name>
    <dbReference type="NCBI Taxonomy" id="311424"/>
    <lineage>
        <taxon>Bacteria</taxon>
        <taxon>Bacillati</taxon>
        <taxon>Chloroflexota</taxon>
        <taxon>Dehalococcoidia</taxon>
        <taxon>Dehalococcoidales</taxon>
        <taxon>Dehalococcoidaceae</taxon>
        <taxon>Dehalococcoides</taxon>
    </lineage>
</organism>
<dbReference type="InterPro" id="IPR036388">
    <property type="entry name" value="WH-like_DNA-bd_sf"/>
</dbReference>
<name>D2BJH8_DEHMV</name>
<evidence type="ECO:0000313" key="10">
    <source>
        <dbReference type="Proteomes" id="UP000002506"/>
    </source>
</evidence>
<dbReference type="AlphaFoldDB" id="D2BJH8"/>
<dbReference type="EMBL" id="CP001827">
    <property type="protein sequence ID" value="ACZ62478.1"/>
    <property type="molecule type" value="Genomic_DNA"/>
</dbReference>
<dbReference type="HOGENOM" id="CLU_1298091_0_0_0"/>
<gene>
    <name evidence="9" type="primary">rdhD</name>
    <name evidence="9" type="ordered locus">DhcVS_1379</name>
</gene>
<dbReference type="KEGG" id="dev:DhcVS_1379"/>